<dbReference type="InterPro" id="IPR003439">
    <property type="entry name" value="ABC_transporter-like_ATP-bd"/>
</dbReference>
<evidence type="ECO:0000256" key="3">
    <source>
        <dbReference type="ARBA" id="ARBA00022840"/>
    </source>
</evidence>
<dbReference type="PROSITE" id="PS00211">
    <property type="entry name" value="ABC_TRANSPORTER_1"/>
    <property type="match status" value="1"/>
</dbReference>
<feature type="domain" description="ABC transporter" evidence="4">
    <location>
        <begin position="20"/>
        <end position="256"/>
    </location>
</feature>
<dbReference type="InterPro" id="IPR027417">
    <property type="entry name" value="P-loop_NTPase"/>
</dbReference>
<dbReference type="OrthoDB" id="9802264at2"/>
<dbReference type="SMART" id="SM00382">
    <property type="entry name" value="AAA"/>
    <property type="match status" value="1"/>
</dbReference>
<dbReference type="Gene3D" id="3.40.50.300">
    <property type="entry name" value="P-loop containing nucleotide triphosphate hydrolases"/>
    <property type="match status" value="1"/>
</dbReference>
<dbReference type="AlphaFoldDB" id="A0A1B4V175"/>
<dbReference type="InterPro" id="IPR003593">
    <property type="entry name" value="AAA+_ATPase"/>
</dbReference>
<dbReference type="EMBL" id="AP014936">
    <property type="protein sequence ID" value="BAU47229.1"/>
    <property type="molecule type" value="Genomic_DNA"/>
</dbReference>
<dbReference type="PANTHER" id="PTHR43023:SF6">
    <property type="entry name" value="INTERMEMBRANE PHOSPHOLIPID TRANSPORT SYSTEM ATP-BINDING PROTEIN MLAF"/>
    <property type="match status" value="1"/>
</dbReference>
<protein>
    <submittedName>
        <fullName evidence="5">ABC transporter ATP-binding protein</fullName>
    </submittedName>
</protein>
<evidence type="ECO:0000256" key="2">
    <source>
        <dbReference type="ARBA" id="ARBA00022741"/>
    </source>
</evidence>
<dbReference type="PROSITE" id="PS50893">
    <property type="entry name" value="ABC_TRANSPORTER_2"/>
    <property type="match status" value="1"/>
</dbReference>
<accession>A0A1B4V175</accession>
<dbReference type="Proteomes" id="UP000218899">
    <property type="component" value="Chromosome"/>
</dbReference>
<gene>
    <name evidence="5" type="ORF">SVA_0650</name>
</gene>
<dbReference type="PANTHER" id="PTHR43023">
    <property type="entry name" value="PROTEIN TRIGALACTOSYLDIACYLGLYCEROL 3, CHLOROPLASTIC"/>
    <property type="match status" value="1"/>
</dbReference>
<keyword evidence="6" id="KW-1185">Reference proteome</keyword>
<dbReference type="RefSeq" id="WP_096458713.1">
    <property type="nucleotide sequence ID" value="NZ_AP014936.1"/>
</dbReference>
<keyword evidence="1" id="KW-0813">Transport</keyword>
<name>A0A1B4V175_9GAMM</name>
<proteinExistence type="predicted"/>
<dbReference type="Pfam" id="PF00005">
    <property type="entry name" value="ABC_tran"/>
    <property type="match status" value="1"/>
</dbReference>
<reference evidence="5 6" key="1">
    <citation type="submission" date="2015-08" db="EMBL/GenBank/DDBJ databases">
        <title>Complete genome sequence of Sulfurifustis variabilis.</title>
        <authorList>
            <person name="Miura A."/>
            <person name="Kojima H."/>
            <person name="Fukui M."/>
        </authorList>
    </citation>
    <scope>NUCLEOTIDE SEQUENCE [LARGE SCALE GENOMIC DNA]</scope>
    <source>
        <strain evidence="6">skN76</strain>
    </source>
</reference>
<dbReference type="KEGG" id="sva:SVA_0650"/>
<evidence type="ECO:0000259" key="4">
    <source>
        <dbReference type="PROSITE" id="PS50893"/>
    </source>
</evidence>
<evidence type="ECO:0000313" key="6">
    <source>
        <dbReference type="Proteomes" id="UP000218899"/>
    </source>
</evidence>
<evidence type="ECO:0000256" key="1">
    <source>
        <dbReference type="ARBA" id="ARBA00022448"/>
    </source>
</evidence>
<dbReference type="CDD" id="cd03261">
    <property type="entry name" value="ABC_Org_Solvent_Resistant"/>
    <property type="match status" value="1"/>
</dbReference>
<keyword evidence="3 5" id="KW-0067">ATP-binding</keyword>
<sequence>MNDAASGTAAARAPSDDALVRLDNVAFSRGDRVILNGLSLSVERGSVTAIMGGSGSGKTTVLNLIGGRLRPDSGSILVDGISVPDLRTRELFALRKRMGMLFQTGALLTDLDVFENVAFPIREHTELPEALVRHVVQLKLELVGLRGARRLMPNELSGGMARRVALARAIALDPVMVMYDEPFTGLDPISMGVIVKLIRDLNDAFGMTSVVVTHDVEEACSIADYIYLIGRGHVIAEGTPEQMRNSPLEPVKQFMQGLTDGPVAYHYPARDLVDDLLGAER</sequence>
<dbReference type="GO" id="GO:0005524">
    <property type="term" value="F:ATP binding"/>
    <property type="evidence" value="ECO:0007669"/>
    <property type="project" value="UniProtKB-KW"/>
</dbReference>
<dbReference type="GO" id="GO:0016887">
    <property type="term" value="F:ATP hydrolysis activity"/>
    <property type="evidence" value="ECO:0007669"/>
    <property type="project" value="InterPro"/>
</dbReference>
<keyword evidence="2" id="KW-0547">Nucleotide-binding</keyword>
<dbReference type="SUPFAM" id="SSF52540">
    <property type="entry name" value="P-loop containing nucleoside triphosphate hydrolases"/>
    <property type="match status" value="1"/>
</dbReference>
<evidence type="ECO:0000313" key="5">
    <source>
        <dbReference type="EMBL" id="BAU47229.1"/>
    </source>
</evidence>
<dbReference type="InterPro" id="IPR017871">
    <property type="entry name" value="ABC_transporter-like_CS"/>
</dbReference>
<organism evidence="5 6">
    <name type="scientific">Sulfurifustis variabilis</name>
    <dbReference type="NCBI Taxonomy" id="1675686"/>
    <lineage>
        <taxon>Bacteria</taxon>
        <taxon>Pseudomonadati</taxon>
        <taxon>Pseudomonadota</taxon>
        <taxon>Gammaproteobacteria</taxon>
        <taxon>Acidiferrobacterales</taxon>
        <taxon>Acidiferrobacteraceae</taxon>
        <taxon>Sulfurifustis</taxon>
    </lineage>
</organism>